<accession>A0A4U3KXP5</accession>
<comment type="caution">
    <text evidence="1">The sequence shown here is derived from an EMBL/GenBank/DDBJ whole genome shotgun (WGS) entry which is preliminary data.</text>
</comment>
<organism evidence="1 2">
    <name type="scientific">Ilyomonas limi</name>
    <dbReference type="NCBI Taxonomy" id="2575867"/>
    <lineage>
        <taxon>Bacteria</taxon>
        <taxon>Pseudomonadati</taxon>
        <taxon>Bacteroidota</taxon>
        <taxon>Chitinophagia</taxon>
        <taxon>Chitinophagales</taxon>
        <taxon>Chitinophagaceae</taxon>
        <taxon>Ilyomonas</taxon>
    </lineage>
</organism>
<dbReference type="Proteomes" id="UP000305848">
    <property type="component" value="Unassembled WGS sequence"/>
</dbReference>
<dbReference type="EMBL" id="SZQL01000011">
    <property type="protein sequence ID" value="TKK67395.1"/>
    <property type="molecule type" value="Genomic_DNA"/>
</dbReference>
<keyword evidence="2" id="KW-1185">Reference proteome</keyword>
<sequence>MAKQTGILPIEGTIGNLTFFKSKEGFLVRSKGGIAADKIATDPAFQRTRENMAEFSRAGKGAKLLRTAFRAALIKSKDQLIVSRLTTQMLKVVQADDVNDRGLRNVIDGEALLLEGFEFNRNARLSATLYAPFTASLVRSSGAATVTVPGFVPLNMVTAPTGTTHFRLFSGAAAIDFENESYEVDTAVTAEMVYGNTAIADMSLTCALPGNSTYPLFLVFGIEFLQQVNGKMYPLNNGTYNACSLIKVDAPV</sequence>
<dbReference type="RefSeq" id="WP_137262411.1">
    <property type="nucleotide sequence ID" value="NZ_SZQL01000011.1"/>
</dbReference>
<name>A0A4U3KXP5_9BACT</name>
<gene>
    <name evidence="1" type="ORF">FC093_13925</name>
</gene>
<dbReference type="AlphaFoldDB" id="A0A4U3KXP5"/>
<dbReference type="OrthoDB" id="645138at2"/>
<evidence type="ECO:0000313" key="1">
    <source>
        <dbReference type="EMBL" id="TKK67395.1"/>
    </source>
</evidence>
<reference evidence="1 2" key="1">
    <citation type="submission" date="2019-05" db="EMBL/GenBank/DDBJ databases">
        <title>Panacibacter sp. strain 17mud1-8 Genome sequencing and assembly.</title>
        <authorList>
            <person name="Chhetri G."/>
        </authorList>
    </citation>
    <scope>NUCLEOTIDE SEQUENCE [LARGE SCALE GENOMIC DNA]</scope>
    <source>
        <strain evidence="1 2">17mud1-8</strain>
    </source>
</reference>
<protein>
    <submittedName>
        <fullName evidence="1">Uncharacterized protein</fullName>
    </submittedName>
</protein>
<evidence type="ECO:0000313" key="2">
    <source>
        <dbReference type="Proteomes" id="UP000305848"/>
    </source>
</evidence>
<proteinExistence type="predicted"/>